<feature type="compositionally biased region" description="Acidic residues" evidence="4">
    <location>
        <begin position="744"/>
        <end position="754"/>
    </location>
</feature>
<evidence type="ECO:0000256" key="4">
    <source>
        <dbReference type="SAM" id="MobiDB-lite"/>
    </source>
</evidence>
<dbReference type="SUPFAM" id="SSF81822">
    <property type="entry name" value="RuBisCo LSMT C-terminal, substrate-binding domain"/>
    <property type="match status" value="1"/>
</dbReference>
<dbReference type="InterPro" id="IPR046341">
    <property type="entry name" value="SET_dom_sf"/>
</dbReference>
<dbReference type="GO" id="GO:0032259">
    <property type="term" value="P:methylation"/>
    <property type="evidence" value="ECO:0007669"/>
    <property type="project" value="UniProtKB-KW"/>
</dbReference>
<dbReference type="Pfam" id="PF09273">
    <property type="entry name" value="Rubis-subs-bind"/>
    <property type="match status" value="1"/>
</dbReference>
<accession>A0A6U5W146</accession>
<dbReference type="InterPro" id="IPR015353">
    <property type="entry name" value="Rubisco_LSMT_subst-bd"/>
</dbReference>
<evidence type="ECO:0000256" key="2">
    <source>
        <dbReference type="ARBA" id="ARBA00022679"/>
    </source>
</evidence>
<dbReference type="SUPFAM" id="SSF82199">
    <property type="entry name" value="SET domain"/>
    <property type="match status" value="1"/>
</dbReference>
<evidence type="ECO:0000259" key="5">
    <source>
        <dbReference type="PROSITE" id="PS50280"/>
    </source>
</evidence>
<proteinExistence type="predicted"/>
<sequence length="786" mass="87956">MKEEGEEKQEREKEEREEEREREGGNAAHVNVALLGGIMYGQTPVKFLHQHVCVSLYETRYHALHSHISSPSLLSSLLFSHISSSSLLSSLLSSCAAPACSAFVVSGVSKLNDRGRSECPRACPRTVMAPLMASGTGARREAMLEEWARANGIFCMLNIKRMADGERKAVAANALAGGERVVRVPREVSFVTFQGDASPLPPSFVDQDTWQQLDEHWNAKLALMLLHEMRRGEASRWWEYLLHLPKRLHSTIHWTDEELAELQNPRLVAAVRASPASDSKRSHAGLTIEASEWRYFDRMQAAGEQETSMLDQETFQRDLHRLLCDRMTAPPSLAELRWAMDCAQSRSFGVSTTEGVKCFCLCPLADMLNHDPSSPALFDFDPATSCFAIRTSRAWSEGEEVTISYGELSNEDLLQFYGFVLDDNMHEFESFDVEELGLLVPRKLIGSEADRLDRLFLLSSLSSAGLPVLSPDHSRLLRLSRRGISPPLMAVARVLSLSRETLAAHEGRLEELAGRLLRGKHVCLDNELEAWRLLRRACERRLEAMPTTEEEDVRRLEETKRAKGSEQMKLSLRYRMSRKRFLRRSMMMLDGYISNSERMGMVCTVLLPPSLDDFVFDVSSHDLNPPARDLPHLSDARRAAWTASLGDKAAAGGSSSFVSLVSHVLFDANEQRGNSSCQMAEEAKEEPEGKSGRSSFESRMEGRKEQRRLRMSRSSLTEGTEAMKEMSENFSLIVDVSNSRTGEGEAEGEAEAEDVSFETLLQAVKDSRKGTIAKTTNATRKGSSNR</sequence>
<evidence type="ECO:0000313" key="8">
    <source>
        <dbReference type="EMBL" id="CAE2192741.1"/>
    </source>
</evidence>
<dbReference type="GO" id="GO:0016279">
    <property type="term" value="F:protein-lysine N-methyltransferase activity"/>
    <property type="evidence" value="ECO:0007669"/>
    <property type="project" value="TreeGrafter"/>
</dbReference>
<keyword evidence="2" id="KW-0808">Transferase</keyword>
<dbReference type="EMBL" id="HBKN01002374">
    <property type="protein sequence ID" value="CAE2192743.1"/>
    <property type="molecule type" value="Transcribed_RNA"/>
</dbReference>
<feature type="region of interest" description="Disordered" evidence="4">
    <location>
        <begin position="735"/>
        <end position="754"/>
    </location>
</feature>
<dbReference type="EMBL" id="HBKN01002372">
    <property type="protein sequence ID" value="CAE2192741.1"/>
    <property type="molecule type" value="Transcribed_RNA"/>
</dbReference>
<name>A0A6U5W146_GUITH</name>
<dbReference type="Gene3D" id="3.90.1410.10">
    <property type="entry name" value="set domain protein methyltransferase, domain 1"/>
    <property type="match status" value="1"/>
</dbReference>
<dbReference type="InterPro" id="IPR036464">
    <property type="entry name" value="Rubisco_LSMT_subst-bd_sf"/>
</dbReference>
<keyword evidence="3" id="KW-0949">S-adenosyl-L-methionine</keyword>
<feature type="compositionally biased region" description="Basic and acidic residues" evidence="4">
    <location>
        <begin position="1"/>
        <end position="24"/>
    </location>
</feature>
<dbReference type="Gene3D" id="3.90.1420.10">
    <property type="entry name" value="Rubisco LSMT, substrate-binding domain"/>
    <property type="match status" value="1"/>
</dbReference>
<dbReference type="InterPro" id="IPR001214">
    <property type="entry name" value="SET_dom"/>
</dbReference>
<dbReference type="EMBL" id="HBKN01002366">
    <property type="protein sequence ID" value="CAE2192736.1"/>
    <property type="molecule type" value="Transcribed_RNA"/>
</dbReference>
<dbReference type="InterPro" id="IPR050600">
    <property type="entry name" value="SETD3_SETD6_MTase"/>
</dbReference>
<gene>
    <name evidence="6" type="ORF">GTHE00462_LOCUS2047</name>
    <name evidence="7" type="ORF">GTHE00462_LOCUS2050</name>
    <name evidence="8" type="ORF">GTHE00462_LOCUS2052</name>
    <name evidence="9" type="ORF">GTHE00462_LOCUS2054</name>
</gene>
<evidence type="ECO:0000313" key="7">
    <source>
        <dbReference type="EMBL" id="CAE2192739.1"/>
    </source>
</evidence>
<evidence type="ECO:0000313" key="6">
    <source>
        <dbReference type="EMBL" id="CAE2192736.1"/>
    </source>
</evidence>
<dbReference type="AlphaFoldDB" id="A0A6U5W146"/>
<dbReference type="EMBL" id="HBKN01002369">
    <property type="protein sequence ID" value="CAE2192739.1"/>
    <property type="molecule type" value="Transcribed_RNA"/>
</dbReference>
<evidence type="ECO:0000256" key="1">
    <source>
        <dbReference type="ARBA" id="ARBA00022603"/>
    </source>
</evidence>
<dbReference type="PANTHER" id="PTHR13271">
    <property type="entry name" value="UNCHARACTERIZED PUTATIVE METHYLTRANSFERASE"/>
    <property type="match status" value="1"/>
</dbReference>
<dbReference type="PROSITE" id="PS50280">
    <property type="entry name" value="SET"/>
    <property type="match status" value="1"/>
</dbReference>
<feature type="region of interest" description="Disordered" evidence="4">
    <location>
        <begin position="1"/>
        <end position="25"/>
    </location>
</feature>
<dbReference type="PANTHER" id="PTHR13271:SF123">
    <property type="entry name" value="RIBULOSE-1,5-BISPHOSPHATE CARBOXYLASE_OXYGENASE SMALL SUBUNIT N-METHYLTRANSFERASE I-RELATED"/>
    <property type="match status" value="1"/>
</dbReference>
<feature type="domain" description="SET" evidence="5">
    <location>
        <begin position="284"/>
        <end position="406"/>
    </location>
</feature>
<protein>
    <recommendedName>
        <fullName evidence="5">SET domain-containing protein</fullName>
    </recommendedName>
</protein>
<feature type="region of interest" description="Disordered" evidence="4">
    <location>
        <begin position="672"/>
        <end position="729"/>
    </location>
</feature>
<reference evidence="7" key="1">
    <citation type="submission" date="2021-01" db="EMBL/GenBank/DDBJ databases">
        <authorList>
            <person name="Corre E."/>
            <person name="Pelletier E."/>
            <person name="Niang G."/>
            <person name="Scheremetjew M."/>
            <person name="Finn R."/>
            <person name="Kale V."/>
            <person name="Holt S."/>
            <person name="Cochrane G."/>
            <person name="Meng A."/>
            <person name="Brown T."/>
            <person name="Cohen L."/>
        </authorList>
    </citation>
    <scope>NUCLEOTIDE SEQUENCE</scope>
    <source>
        <strain evidence="7">CCMP 2712</strain>
    </source>
</reference>
<dbReference type="CDD" id="cd10527">
    <property type="entry name" value="SET_LSMT"/>
    <property type="match status" value="1"/>
</dbReference>
<keyword evidence="1" id="KW-0489">Methyltransferase</keyword>
<feature type="compositionally biased region" description="Basic and acidic residues" evidence="4">
    <location>
        <begin position="686"/>
        <end position="704"/>
    </location>
</feature>
<evidence type="ECO:0000313" key="9">
    <source>
        <dbReference type="EMBL" id="CAE2192743.1"/>
    </source>
</evidence>
<evidence type="ECO:0000256" key="3">
    <source>
        <dbReference type="ARBA" id="ARBA00022691"/>
    </source>
</evidence>
<organism evidence="7">
    <name type="scientific">Guillardia theta</name>
    <name type="common">Cryptophyte</name>
    <name type="synonym">Cryptomonas phi</name>
    <dbReference type="NCBI Taxonomy" id="55529"/>
    <lineage>
        <taxon>Eukaryota</taxon>
        <taxon>Cryptophyceae</taxon>
        <taxon>Pyrenomonadales</taxon>
        <taxon>Geminigeraceae</taxon>
        <taxon>Guillardia</taxon>
    </lineage>
</organism>